<reference evidence="1 2" key="1">
    <citation type="submission" date="2018-06" db="EMBL/GenBank/DDBJ databases">
        <authorList>
            <consortium name="Pathogen Informatics"/>
            <person name="Doyle S."/>
        </authorList>
    </citation>
    <scope>NUCLEOTIDE SEQUENCE [LARGE SCALE GENOMIC DNA]</scope>
    <source>
        <strain evidence="1 2">NCTC9177</strain>
    </source>
</reference>
<accession>A0A7H4MBH8</accession>
<evidence type="ECO:0000313" key="1">
    <source>
        <dbReference type="EMBL" id="STS87678.1"/>
    </source>
</evidence>
<dbReference type="AlphaFoldDB" id="A0A7H4MBH8"/>
<gene>
    <name evidence="1" type="ORF">NCTC9177_01501</name>
</gene>
<organism evidence="1 2">
    <name type="scientific">Klebsiella variicola</name>
    <dbReference type="NCBI Taxonomy" id="244366"/>
    <lineage>
        <taxon>Bacteria</taxon>
        <taxon>Pseudomonadati</taxon>
        <taxon>Pseudomonadota</taxon>
        <taxon>Gammaproteobacteria</taxon>
        <taxon>Enterobacterales</taxon>
        <taxon>Enterobacteriaceae</taxon>
        <taxon>Klebsiella/Raoultella group</taxon>
        <taxon>Klebsiella</taxon>
        <taxon>Klebsiella pneumoniae complex</taxon>
    </lineage>
</organism>
<comment type="caution">
    <text evidence="1">The sequence shown here is derived from an EMBL/GenBank/DDBJ whole genome shotgun (WGS) entry which is preliminary data.</text>
</comment>
<evidence type="ECO:0000313" key="2">
    <source>
        <dbReference type="Proteomes" id="UP000254545"/>
    </source>
</evidence>
<dbReference type="EMBL" id="UGKR01000003">
    <property type="protein sequence ID" value="STS87678.1"/>
    <property type="molecule type" value="Genomic_DNA"/>
</dbReference>
<sequence length="49" mass="5086">MAFAPARVAPAVAQRLQIPLQVLLMSGYLFCAISGEQVAGTLPANLVGM</sequence>
<dbReference type="Proteomes" id="UP000254545">
    <property type="component" value="Unassembled WGS sequence"/>
</dbReference>
<name>A0A7H4MBH8_KLEVA</name>
<proteinExistence type="predicted"/>
<protein>
    <submittedName>
        <fullName evidence="1">Holin-like protein CidA</fullName>
    </submittedName>
</protein>